<dbReference type="InParanoid" id="K1Q299"/>
<feature type="compositionally biased region" description="Basic and acidic residues" evidence="1">
    <location>
        <begin position="40"/>
        <end position="51"/>
    </location>
</feature>
<dbReference type="EMBL" id="JH818877">
    <property type="protein sequence ID" value="EKC25489.1"/>
    <property type="molecule type" value="Genomic_DNA"/>
</dbReference>
<name>K1Q299_MAGGI</name>
<dbReference type="AlphaFoldDB" id="K1Q299"/>
<feature type="region of interest" description="Disordered" evidence="1">
    <location>
        <begin position="79"/>
        <end position="122"/>
    </location>
</feature>
<organism evidence="2">
    <name type="scientific">Magallana gigas</name>
    <name type="common">Pacific oyster</name>
    <name type="synonym">Crassostrea gigas</name>
    <dbReference type="NCBI Taxonomy" id="29159"/>
    <lineage>
        <taxon>Eukaryota</taxon>
        <taxon>Metazoa</taxon>
        <taxon>Spiralia</taxon>
        <taxon>Lophotrochozoa</taxon>
        <taxon>Mollusca</taxon>
        <taxon>Bivalvia</taxon>
        <taxon>Autobranchia</taxon>
        <taxon>Pteriomorphia</taxon>
        <taxon>Ostreida</taxon>
        <taxon>Ostreoidea</taxon>
        <taxon>Ostreidae</taxon>
        <taxon>Magallana</taxon>
    </lineage>
</organism>
<evidence type="ECO:0000313" key="2">
    <source>
        <dbReference type="EMBL" id="EKC25489.1"/>
    </source>
</evidence>
<evidence type="ECO:0000256" key="1">
    <source>
        <dbReference type="SAM" id="MobiDB-lite"/>
    </source>
</evidence>
<dbReference type="HOGENOM" id="CLU_2028913_0_0_1"/>
<feature type="region of interest" description="Disordered" evidence="1">
    <location>
        <begin position="1"/>
        <end position="51"/>
    </location>
</feature>
<sequence>MSLTREVNRGEAVRETNVLGTAEEEQGNVGAGQMDPVSMARHEARGYDRGDQGASVLQARVGAIESQLAQITQLLVGMSGSLGGTRSRRPSPRDKAQDNLPPEAVVSSRSVGQGSVETGHPQ</sequence>
<gene>
    <name evidence="2" type="ORF">CGI_10019367</name>
</gene>
<protein>
    <submittedName>
        <fullName evidence="2">Uncharacterized protein</fullName>
    </submittedName>
</protein>
<feature type="compositionally biased region" description="Low complexity" evidence="1">
    <location>
        <begin position="105"/>
        <end position="116"/>
    </location>
</feature>
<reference evidence="2" key="1">
    <citation type="journal article" date="2012" name="Nature">
        <title>The oyster genome reveals stress adaptation and complexity of shell formation.</title>
        <authorList>
            <person name="Zhang G."/>
            <person name="Fang X."/>
            <person name="Guo X."/>
            <person name="Li L."/>
            <person name="Luo R."/>
            <person name="Xu F."/>
            <person name="Yang P."/>
            <person name="Zhang L."/>
            <person name="Wang X."/>
            <person name="Qi H."/>
            <person name="Xiong Z."/>
            <person name="Que H."/>
            <person name="Xie Y."/>
            <person name="Holland P.W."/>
            <person name="Paps J."/>
            <person name="Zhu Y."/>
            <person name="Wu F."/>
            <person name="Chen Y."/>
            <person name="Wang J."/>
            <person name="Peng C."/>
            <person name="Meng J."/>
            <person name="Yang L."/>
            <person name="Liu J."/>
            <person name="Wen B."/>
            <person name="Zhang N."/>
            <person name="Huang Z."/>
            <person name="Zhu Q."/>
            <person name="Feng Y."/>
            <person name="Mount A."/>
            <person name="Hedgecock D."/>
            <person name="Xu Z."/>
            <person name="Liu Y."/>
            <person name="Domazet-Loso T."/>
            <person name="Du Y."/>
            <person name="Sun X."/>
            <person name="Zhang S."/>
            <person name="Liu B."/>
            <person name="Cheng P."/>
            <person name="Jiang X."/>
            <person name="Li J."/>
            <person name="Fan D."/>
            <person name="Wang W."/>
            <person name="Fu W."/>
            <person name="Wang T."/>
            <person name="Wang B."/>
            <person name="Zhang J."/>
            <person name="Peng Z."/>
            <person name="Li Y."/>
            <person name="Li N."/>
            <person name="Wang J."/>
            <person name="Chen M."/>
            <person name="He Y."/>
            <person name="Tan F."/>
            <person name="Song X."/>
            <person name="Zheng Q."/>
            <person name="Huang R."/>
            <person name="Yang H."/>
            <person name="Du X."/>
            <person name="Chen L."/>
            <person name="Yang M."/>
            <person name="Gaffney P.M."/>
            <person name="Wang S."/>
            <person name="Luo L."/>
            <person name="She Z."/>
            <person name="Ming Y."/>
            <person name="Huang W."/>
            <person name="Zhang S."/>
            <person name="Huang B."/>
            <person name="Zhang Y."/>
            <person name="Qu T."/>
            <person name="Ni P."/>
            <person name="Miao G."/>
            <person name="Wang J."/>
            <person name="Wang Q."/>
            <person name="Steinberg C.E."/>
            <person name="Wang H."/>
            <person name="Li N."/>
            <person name="Qian L."/>
            <person name="Zhang G."/>
            <person name="Li Y."/>
            <person name="Yang H."/>
            <person name="Liu X."/>
            <person name="Wang J."/>
            <person name="Yin Y."/>
            <person name="Wang J."/>
        </authorList>
    </citation>
    <scope>NUCLEOTIDE SEQUENCE [LARGE SCALE GENOMIC DNA]</scope>
    <source>
        <strain evidence="2">05x7-T-G4-1.051#20</strain>
    </source>
</reference>
<feature type="compositionally biased region" description="Basic and acidic residues" evidence="1">
    <location>
        <begin position="1"/>
        <end position="14"/>
    </location>
</feature>
<accession>K1Q299</accession>
<proteinExistence type="predicted"/>